<dbReference type="EMBL" id="CALNXK010000370">
    <property type="protein sequence ID" value="CAH3183948.1"/>
    <property type="molecule type" value="Genomic_DNA"/>
</dbReference>
<keyword evidence="2" id="KW-1185">Reference proteome</keyword>
<evidence type="ECO:0000313" key="1">
    <source>
        <dbReference type="EMBL" id="CAH3183948.1"/>
    </source>
</evidence>
<evidence type="ECO:0000313" key="2">
    <source>
        <dbReference type="Proteomes" id="UP001159405"/>
    </source>
</evidence>
<organism evidence="1 2">
    <name type="scientific">Porites lobata</name>
    <dbReference type="NCBI Taxonomy" id="104759"/>
    <lineage>
        <taxon>Eukaryota</taxon>
        <taxon>Metazoa</taxon>
        <taxon>Cnidaria</taxon>
        <taxon>Anthozoa</taxon>
        <taxon>Hexacorallia</taxon>
        <taxon>Scleractinia</taxon>
        <taxon>Fungiina</taxon>
        <taxon>Poritidae</taxon>
        <taxon>Porites</taxon>
    </lineage>
</organism>
<reference evidence="1 2" key="1">
    <citation type="submission" date="2022-05" db="EMBL/GenBank/DDBJ databases">
        <authorList>
            <consortium name="Genoscope - CEA"/>
            <person name="William W."/>
        </authorList>
    </citation>
    <scope>NUCLEOTIDE SEQUENCE [LARGE SCALE GENOMIC DNA]</scope>
</reference>
<dbReference type="Proteomes" id="UP001159405">
    <property type="component" value="Unassembled WGS sequence"/>
</dbReference>
<proteinExistence type="predicted"/>
<protein>
    <recommendedName>
        <fullName evidence="3">Tesmin/TSO1-like CXC domain-containing protein</fullName>
    </recommendedName>
</protein>
<sequence>MSTKNMTHGHQRRAAGKAGATVTFTENMKVTLKKDNFLANPKNKQRFINMLSRFLQEDNCPTYHAEGDADVLIVKTAVESARERNTVLVGDDTDLLVLLCFYTRSDSFDLYFKPEPKSNSRRRVWNMKKVKEQLVDDIVVAGESALVSLYGGKPGEKLDGMRYQRYCEKLAANSSQIQPQNLPPTSAATRHHSLRVYLQVKQWKGENEGMSLEDYGWKVTEGQVLPRMTDLPAAPESLLQMTRCNCSSDCASARCTYRKHGLECSPACGQCRGTACTNSPIQFDEDDSEDE</sequence>
<comment type="caution">
    <text evidence="1">The sequence shown here is derived from an EMBL/GenBank/DDBJ whole genome shotgun (WGS) entry which is preliminary data.</text>
</comment>
<accession>A0ABN8S2F1</accession>
<gene>
    <name evidence="1" type="ORF">PLOB_00029578</name>
</gene>
<name>A0ABN8S2F1_9CNID</name>
<evidence type="ECO:0008006" key="3">
    <source>
        <dbReference type="Google" id="ProtNLM"/>
    </source>
</evidence>